<reference evidence="5 6" key="1">
    <citation type="submission" date="2019-03" db="EMBL/GenBank/DDBJ databases">
        <title>Genomic Encyclopedia of Type Strains, Phase IV (KMG-IV): sequencing the most valuable type-strain genomes for metagenomic binning, comparative biology and taxonomic classification.</title>
        <authorList>
            <person name="Goeker M."/>
        </authorList>
    </citation>
    <scope>NUCLEOTIDE SEQUENCE [LARGE SCALE GENOMIC DNA]</scope>
    <source>
        <strain evidence="5 6">DSM 15969</strain>
    </source>
</reference>
<keyword evidence="1" id="KW-0805">Transcription regulation</keyword>
<evidence type="ECO:0000256" key="3">
    <source>
        <dbReference type="ARBA" id="ARBA00023163"/>
    </source>
</evidence>
<evidence type="ECO:0000313" key="6">
    <source>
        <dbReference type="Proteomes" id="UP000295063"/>
    </source>
</evidence>
<dbReference type="Proteomes" id="UP000295063">
    <property type="component" value="Unassembled WGS sequence"/>
</dbReference>
<dbReference type="GO" id="GO:0003677">
    <property type="term" value="F:DNA binding"/>
    <property type="evidence" value="ECO:0007669"/>
    <property type="project" value="UniProtKB-KW"/>
</dbReference>
<dbReference type="PRINTS" id="PR00598">
    <property type="entry name" value="HTHMARR"/>
</dbReference>
<dbReference type="InterPro" id="IPR036388">
    <property type="entry name" value="WH-like_DNA-bd_sf"/>
</dbReference>
<dbReference type="PANTHER" id="PTHR42756:SF1">
    <property type="entry name" value="TRANSCRIPTIONAL REPRESSOR OF EMRAB OPERON"/>
    <property type="match status" value="1"/>
</dbReference>
<dbReference type="PROSITE" id="PS50995">
    <property type="entry name" value="HTH_MARR_2"/>
    <property type="match status" value="1"/>
</dbReference>
<keyword evidence="6" id="KW-1185">Reference proteome</keyword>
<gene>
    <name evidence="5" type="ORF">EV210_11399</name>
</gene>
<dbReference type="EMBL" id="SLUI01000013">
    <property type="protein sequence ID" value="TCL35256.1"/>
    <property type="molecule type" value="Genomic_DNA"/>
</dbReference>
<dbReference type="Gene3D" id="1.10.10.10">
    <property type="entry name" value="Winged helix-like DNA-binding domain superfamily/Winged helix DNA-binding domain"/>
    <property type="match status" value="1"/>
</dbReference>
<dbReference type="SMART" id="SM00347">
    <property type="entry name" value="HTH_MARR"/>
    <property type="match status" value="1"/>
</dbReference>
<dbReference type="RefSeq" id="WP_132082665.1">
    <property type="nucleotide sequence ID" value="NZ_DAIMLW010000017.1"/>
</dbReference>
<protein>
    <submittedName>
        <fullName evidence="5">DNA-binding MarR family transcriptional regulator</fullName>
    </submittedName>
</protein>
<keyword evidence="2 5" id="KW-0238">DNA-binding</keyword>
<evidence type="ECO:0000256" key="2">
    <source>
        <dbReference type="ARBA" id="ARBA00023125"/>
    </source>
</evidence>
<evidence type="ECO:0000259" key="4">
    <source>
        <dbReference type="PROSITE" id="PS50995"/>
    </source>
</evidence>
<name>A0A4R1Q3P7_9FIRM</name>
<keyword evidence="3" id="KW-0804">Transcription</keyword>
<accession>A0A4R1Q3P7</accession>
<feature type="domain" description="HTH marR-type" evidence="4">
    <location>
        <begin position="1"/>
        <end position="139"/>
    </location>
</feature>
<dbReference type="Pfam" id="PF01047">
    <property type="entry name" value="MarR"/>
    <property type="match status" value="1"/>
</dbReference>
<dbReference type="PANTHER" id="PTHR42756">
    <property type="entry name" value="TRANSCRIPTIONAL REGULATOR, MARR"/>
    <property type="match status" value="1"/>
</dbReference>
<dbReference type="SUPFAM" id="SSF46785">
    <property type="entry name" value="Winged helix' DNA-binding domain"/>
    <property type="match status" value="1"/>
</dbReference>
<dbReference type="InterPro" id="IPR036390">
    <property type="entry name" value="WH_DNA-bd_sf"/>
</dbReference>
<proteinExistence type="predicted"/>
<dbReference type="InterPro" id="IPR000835">
    <property type="entry name" value="HTH_MarR-typ"/>
</dbReference>
<dbReference type="AlphaFoldDB" id="A0A4R1Q3P7"/>
<evidence type="ECO:0000256" key="1">
    <source>
        <dbReference type="ARBA" id="ARBA00023015"/>
    </source>
</evidence>
<dbReference type="OrthoDB" id="9799663at2"/>
<dbReference type="GO" id="GO:0003700">
    <property type="term" value="F:DNA-binding transcription factor activity"/>
    <property type="evidence" value="ECO:0007669"/>
    <property type="project" value="InterPro"/>
</dbReference>
<evidence type="ECO:0000313" key="5">
    <source>
        <dbReference type="EMBL" id="TCL35256.1"/>
    </source>
</evidence>
<organism evidence="5 6">
    <name type="scientific">Anaerospora hongkongensis</name>
    <dbReference type="NCBI Taxonomy" id="244830"/>
    <lineage>
        <taxon>Bacteria</taxon>
        <taxon>Bacillati</taxon>
        <taxon>Bacillota</taxon>
        <taxon>Negativicutes</taxon>
        <taxon>Selenomonadales</taxon>
        <taxon>Sporomusaceae</taxon>
        <taxon>Anaerospora</taxon>
    </lineage>
</organism>
<sequence>MLEIFDNVCMLLAKSEQKHFQFTKKLLEEHGLGITPGQLVVLYALYKGDGVSITELSKKSYLDNSTLTGLIDRLERAHLVSRADVPEDRRSYCIYLTEEANAIREQAVAIMQSVAKTMLAGCSEEEVRIFRKVLLNIYEKL</sequence>
<comment type="caution">
    <text evidence="5">The sequence shown here is derived from an EMBL/GenBank/DDBJ whole genome shotgun (WGS) entry which is preliminary data.</text>
</comment>